<dbReference type="Proteomes" id="UP000249720">
    <property type="component" value="Unassembled WGS sequence"/>
</dbReference>
<keyword evidence="2" id="KW-0808">Transferase</keyword>
<evidence type="ECO:0000313" key="3">
    <source>
        <dbReference type="Proteomes" id="UP000249720"/>
    </source>
</evidence>
<accession>A0A2W7S107</accession>
<dbReference type="RefSeq" id="WP_111293802.1">
    <property type="nucleotide sequence ID" value="NZ_QKZV01000002.1"/>
</dbReference>
<keyword evidence="3" id="KW-1185">Reference proteome</keyword>
<dbReference type="OrthoDB" id="9808735at2"/>
<feature type="domain" description="Rhodanese" evidence="1">
    <location>
        <begin position="28"/>
        <end position="103"/>
    </location>
</feature>
<proteinExistence type="predicted"/>
<comment type="caution">
    <text evidence="2">The sequence shown here is derived from an EMBL/GenBank/DDBJ whole genome shotgun (WGS) entry which is preliminary data.</text>
</comment>
<evidence type="ECO:0000313" key="2">
    <source>
        <dbReference type="EMBL" id="PZX64646.1"/>
    </source>
</evidence>
<dbReference type="InterPro" id="IPR050229">
    <property type="entry name" value="GlpE_sulfurtransferase"/>
</dbReference>
<dbReference type="AlphaFoldDB" id="A0A2W7S107"/>
<dbReference type="InterPro" id="IPR001763">
    <property type="entry name" value="Rhodanese-like_dom"/>
</dbReference>
<evidence type="ECO:0000259" key="1">
    <source>
        <dbReference type="PROSITE" id="PS50206"/>
    </source>
</evidence>
<dbReference type="SMART" id="SM00450">
    <property type="entry name" value="RHOD"/>
    <property type="match status" value="1"/>
</dbReference>
<reference evidence="2 3" key="1">
    <citation type="submission" date="2018-06" db="EMBL/GenBank/DDBJ databases">
        <title>Genomic Encyclopedia of Archaeal and Bacterial Type Strains, Phase II (KMG-II): from individual species to whole genera.</title>
        <authorList>
            <person name="Goeker M."/>
        </authorList>
    </citation>
    <scope>NUCLEOTIDE SEQUENCE [LARGE SCALE GENOMIC DNA]</scope>
    <source>
        <strain evidence="2 3">DSM 23241</strain>
    </source>
</reference>
<gene>
    <name evidence="2" type="ORF">LX80_00844</name>
</gene>
<dbReference type="Gene3D" id="3.40.250.10">
    <property type="entry name" value="Rhodanese-like domain"/>
    <property type="match status" value="1"/>
</dbReference>
<sequence>MNFAERDFVSKRFISGQQPVQHYLKDFFRNGAIIIDIRPNDAYHQEHIKGTTNIPLEKLKLAIPALKQINRVYILVCETGASSSIAVNMLRNEGIEAYNGGCWKQISEIVLN</sequence>
<dbReference type="InterPro" id="IPR036873">
    <property type="entry name" value="Rhodanese-like_dom_sf"/>
</dbReference>
<dbReference type="PANTHER" id="PTHR43031:SF1">
    <property type="entry name" value="PYRIDINE NUCLEOTIDE-DISULPHIDE OXIDOREDUCTASE"/>
    <property type="match status" value="1"/>
</dbReference>
<protein>
    <submittedName>
        <fullName evidence="2">Rhodanese-related sulfurtransferase</fullName>
    </submittedName>
</protein>
<dbReference type="PROSITE" id="PS50206">
    <property type="entry name" value="RHODANESE_3"/>
    <property type="match status" value="1"/>
</dbReference>
<organism evidence="2 3">
    <name type="scientific">Hydrotalea sandarakina</name>
    <dbReference type="NCBI Taxonomy" id="1004304"/>
    <lineage>
        <taxon>Bacteria</taxon>
        <taxon>Pseudomonadati</taxon>
        <taxon>Bacteroidota</taxon>
        <taxon>Chitinophagia</taxon>
        <taxon>Chitinophagales</taxon>
        <taxon>Chitinophagaceae</taxon>
        <taxon>Hydrotalea</taxon>
    </lineage>
</organism>
<dbReference type="SUPFAM" id="SSF52821">
    <property type="entry name" value="Rhodanese/Cell cycle control phosphatase"/>
    <property type="match status" value="1"/>
</dbReference>
<dbReference type="GO" id="GO:0016740">
    <property type="term" value="F:transferase activity"/>
    <property type="evidence" value="ECO:0007669"/>
    <property type="project" value="UniProtKB-KW"/>
</dbReference>
<name>A0A2W7S107_9BACT</name>
<dbReference type="EMBL" id="QKZV01000002">
    <property type="protein sequence ID" value="PZX64646.1"/>
    <property type="molecule type" value="Genomic_DNA"/>
</dbReference>
<dbReference type="CDD" id="cd00158">
    <property type="entry name" value="RHOD"/>
    <property type="match status" value="1"/>
</dbReference>
<dbReference type="PANTHER" id="PTHR43031">
    <property type="entry name" value="FAD-DEPENDENT OXIDOREDUCTASE"/>
    <property type="match status" value="1"/>
</dbReference>
<dbReference type="Pfam" id="PF00581">
    <property type="entry name" value="Rhodanese"/>
    <property type="match status" value="1"/>
</dbReference>